<sequence length="187" mass="21513">MCVSVSTISYVIIFRSLRTLQLQVQNYGPGDEVSTNAFNVKRFKKSVSTALWVYASLLVYYLPFMLSVAARLSLGFGATFLAIQWFTVSLLYMNSALNPILYCWKIPEEDAKVRYCRERFCELLRNITLTTVKFTTRPDHQTIPPDKTTFLLYRQLQTSTAQVPDRMLMSYFSIQVRSVIMGWVKGG</sequence>
<evidence type="ECO:0000313" key="8">
    <source>
        <dbReference type="Proteomes" id="UP001159427"/>
    </source>
</evidence>
<dbReference type="CDD" id="cd00637">
    <property type="entry name" value="7tm_classA_rhodopsin-like"/>
    <property type="match status" value="1"/>
</dbReference>
<keyword evidence="3 5" id="KW-1133">Transmembrane helix</keyword>
<evidence type="ECO:0000256" key="2">
    <source>
        <dbReference type="ARBA" id="ARBA00022692"/>
    </source>
</evidence>
<keyword evidence="4 5" id="KW-0472">Membrane</keyword>
<evidence type="ECO:0000259" key="6">
    <source>
        <dbReference type="PROSITE" id="PS50262"/>
    </source>
</evidence>
<evidence type="ECO:0000313" key="7">
    <source>
        <dbReference type="EMBL" id="CAH3027060.1"/>
    </source>
</evidence>
<dbReference type="SUPFAM" id="SSF81321">
    <property type="entry name" value="Family A G protein-coupled receptor-like"/>
    <property type="match status" value="1"/>
</dbReference>
<accession>A0ABN8MDI4</accession>
<dbReference type="PROSITE" id="PS50262">
    <property type="entry name" value="G_PROTEIN_RECEP_F1_2"/>
    <property type="match status" value="1"/>
</dbReference>
<comment type="caution">
    <text evidence="7">The sequence shown here is derived from an EMBL/GenBank/DDBJ whole genome shotgun (WGS) entry which is preliminary data.</text>
</comment>
<evidence type="ECO:0000256" key="3">
    <source>
        <dbReference type="ARBA" id="ARBA00022989"/>
    </source>
</evidence>
<feature type="domain" description="G-protein coupled receptors family 1 profile" evidence="6">
    <location>
        <begin position="1"/>
        <end position="102"/>
    </location>
</feature>
<proteinExistence type="predicted"/>
<keyword evidence="2 5" id="KW-0812">Transmembrane</keyword>
<dbReference type="Gene3D" id="1.20.1070.10">
    <property type="entry name" value="Rhodopsin 7-helix transmembrane proteins"/>
    <property type="match status" value="1"/>
</dbReference>
<dbReference type="InterPro" id="IPR017452">
    <property type="entry name" value="GPCR_Rhodpsn_7TM"/>
</dbReference>
<feature type="transmembrane region" description="Helical" evidence="5">
    <location>
        <begin position="51"/>
        <end position="70"/>
    </location>
</feature>
<name>A0ABN8MDI4_9CNID</name>
<dbReference type="Proteomes" id="UP001159427">
    <property type="component" value="Unassembled WGS sequence"/>
</dbReference>
<reference evidence="7 8" key="1">
    <citation type="submission" date="2022-05" db="EMBL/GenBank/DDBJ databases">
        <authorList>
            <consortium name="Genoscope - CEA"/>
            <person name="William W."/>
        </authorList>
    </citation>
    <scope>NUCLEOTIDE SEQUENCE [LARGE SCALE GENOMIC DNA]</scope>
</reference>
<comment type="subcellular location">
    <subcellularLocation>
        <location evidence="1">Membrane</location>
    </subcellularLocation>
</comment>
<evidence type="ECO:0000256" key="4">
    <source>
        <dbReference type="ARBA" id="ARBA00023136"/>
    </source>
</evidence>
<protein>
    <recommendedName>
        <fullName evidence="6">G-protein coupled receptors family 1 profile domain-containing protein</fullName>
    </recommendedName>
</protein>
<gene>
    <name evidence="7" type="ORF">PEVE_00030581</name>
</gene>
<dbReference type="EMBL" id="CALNXI010000433">
    <property type="protein sequence ID" value="CAH3027060.1"/>
    <property type="molecule type" value="Genomic_DNA"/>
</dbReference>
<evidence type="ECO:0000256" key="1">
    <source>
        <dbReference type="ARBA" id="ARBA00004370"/>
    </source>
</evidence>
<organism evidence="7 8">
    <name type="scientific">Porites evermanni</name>
    <dbReference type="NCBI Taxonomy" id="104178"/>
    <lineage>
        <taxon>Eukaryota</taxon>
        <taxon>Metazoa</taxon>
        <taxon>Cnidaria</taxon>
        <taxon>Anthozoa</taxon>
        <taxon>Hexacorallia</taxon>
        <taxon>Scleractinia</taxon>
        <taxon>Fungiina</taxon>
        <taxon>Poritidae</taxon>
        <taxon>Porites</taxon>
    </lineage>
</organism>
<keyword evidence="8" id="KW-1185">Reference proteome</keyword>
<evidence type="ECO:0000256" key="5">
    <source>
        <dbReference type="SAM" id="Phobius"/>
    </source>
</evidence>
<feature type="transmembrane region" description="Helical" evidence="5">
    <location>
        <begin position="82"/>
        <end position="104"/>
    </location>
</feature>